<evidence type="ECO:0000313" key="2">
    <source>
        <dbReference type="EMBL" id="MTD53394.1"/>
    </source>
</evidence>
<organism evidence="2 3">
    <name type="scientific">Amycolatopsis pithecellobii</name>
    <dbReference type="NCBI Taxonomy" id="664692"/>
    <lineage>
        <taxon>Bacteria</taxon>
        <taxon>Bacillati</taxon>
        <taxon>Actinomycetota</taxon>
        <taxon>Actinomycetes</taxon>
        <taxon>Pseudonocardiales</taxon>
        <taxon>Pseudonocardiaceae</taxon>
        <taxon>Amycolatopsis</taxon>
    </lineage>
</organism>
<dbReference type="CDD" id="cd00448">
    <property type="entry name" value="YjgF_YER057c_UK114_family"/>
    <property type="match status" value="1"/>
</dbReference>
<dbReference type="Gene3D" id="3.30.1330.40">
    <property type="entry name" value="RutC-like"/>
    <property type="match status" value="1"/>
</dbReference>
<reference evidence="2 3" key="1">
    <citation type="submission" date="2019-11" db="EMBL/GenBank/DDBJ databases">
        <title>Draft genome of Amycolatopsis RM579.</title>
        <authorList>
            <person name="Duangmal K."/>
            <person name="Mingma R."/>
        </authorList>
    </citation>
    <scope>NUCLEOTIDE SEQUENCE [LARGE SCALE GENOMIC DNA]</scope>
    <source>
        <strain evidence="2 3">RM579</strain>
    </source>
</reference>
<name>A0A6N7Z1H3_9PSEU</name>
<dbReference type="InterPro" id="IPR006175">
    <property type="entry name" value="YjgF/YER057c/UK114"/>
</dbReference>
<evidence type="ECO:0000313" key="3">
    <source>
        <dbReference type="Proteomes" id="UP000440096"/>
    </source>
</evidence>
<dbReference type="Pfam" id="PF01042">
    <property type="entry name" value="Ribonuc_L-PSP"/>
    <property type="match status" value="1"/>
</dbReference>
<sequence length="75" mass="7803">MPPVLDAAGATAEDVVSVTVHLADGADFERMNALYRDYFTGLTPPAPRSPPGCGPVSGSKSPRRRSSPEQCESGA</sequence>
<feature type="compositionally biased region" description="Pro residues" evidence="1">
    <location>
        <begin position="44"/>
        <end position="53"/>
    </location>
</feature>
<accession>A0A6N7Z1H3</accession>
<evidence type="ECO:0000256" key="1">
    <source>
        <dbReference type="SAM" id="MobiDB-lite"/>
    </source>
</evidence>
<gene>
    <name evidence="2" type="ORF">GKO32_05280</name>
</gene>
<dbReference type="EMBL" id="WMBA01000005">
    <property type="protein sequence ID" value="MTD53394.1"/>
    <property type="molecule type" value="Genomic_DNA"/>
</dbReference>
<dbReference type="AlphaFoldDB" id="A0A6N7Z1H3"/>
<protein>
    <submittedName>
        <fullName evidence="2">Uncharacterized protein</fullName>
    </submittedName>
</protein>
<dbReference type="OrthoDB" id="8684161at2"/>
<keyword evidence="3" id="KW-1185">Reference proteome</keyword>
<dbReference type="InterPro" id="IPR035959">
    <property type="entry name" value="RutC-like_sf"/>
</dbReference>
<dbReference type="Proteomes" id="UP000440096">
    <property type="component" value="Unassembled WGS sequence"/>
</dbReference>
<dbReference type="SUPFAM" id="SSF55298">
    <property type="entry name" value="YjgF-like"/>
    <property type="match status" value="1"/>
</dbReference>
<proteinExistence type="predicted"/>
<feature type="region of interest" description="Disordered" evidence="1">
    <location>
        <begin position="41"/>
        <end position="75"/>
    </location>
</feature>
<comment type="caution">
    <text evidence="2">The sequence shown here is derived from an EMBL/GenBank/DDBJ whole genome shotgun (WGS) entry which is preliminary data.</text>
</comment>